<dbReference type="InterPro" id="IPR009394">
    <property type="entry name" value="MmcB-like"/>
</dbReference>
<name>A0A1M6MN66_9PROT</name>
<proteinExistence type="predicted"/>
<evidence type="ECO:0000313" key="1">
    <source>
        <dbReference type="EMBL" id="SHJ84897.1"/>
    </source>
</evidence>
<dbReference type="STRING" id="198092.SAMN02745194_03540"/>
<dbReference type="PIRSF" id="PIRSF031796">
    <property type="entry name" value="UPC031796"/>
    <property type="match status" value="1"/>
</dbReference>
<evidence type="ECO:0008006" key="3">
    <source>
        <dbReference type="Google" id="ProtNLM"/>
    </source>
</evidence>
<dbReference type="RefSeq" id="WP_073137131.1">
    <property type="nucleotide sequence ID" value="NZ_FQZF01000022.1"/>
</dbReference>
<dbReference type="EMBL" id="FQZF01000022">
    <property type="protein sequence ID" value="SHJ84897.1"/>
    <property type="molecule type" value="Genomic_DNA"/>
</dbReference>
<organism evidence="1 2">
    <name type="scientific">Muricoccus roseus</name>
    <dbReference type="NCBI Taxonomy" id="198092"/>
    <lineage>
        <taxon>Bacteria</taxon>
        <taxon>Pseudomonadati</taxon>
        <taxon>Pseudomonadota</taxon>
        <taxon>Alphaproteobacteria</taxon>
        <taxon>Acetobacterales</taxon>
        <taxon>Roseomonadaceae</taxon>
        <taxon>Muricoccus</taxon>
    </lineage>
</organism>
<protein>
    <recommendedName>
        <fullName evidence="3">DNA repair protein MmcB-related protein</fullName>
    </recommendedName>
</protein>
<keyword evidence="2" id="KW-1185">Reference proteome</keyword>
<dbReference type="Pfam" id="PF06319">
    <property type="entry name" value="MmcB-like"/>
    <property type="match status" value="1"/>
</dbReference>
<gene>
    <name evidence="1" type="ORF">SAMN02745194_03540</name>
</gene>
<dbReference type="Proteomes" id="UP000184387">
    <property type="component" value="Unassembled WGS sequence"/>
</dbReference>
<reference evidence="1 2" key="1">
    <citation type="submission" date="2016-11" db="EMBL/GenBank/DDBJ databases">
        <authorList>
            <person name="Jaros S."/>
            <person name="Januszkiewicz K."/>
            <person name="Wedrychowicz H."/>
        </authorList>
    </citation>
    <scope>NUCLEOTIDE SEQUENCE [LARGE SCALE GENOMIC DNA]</scope>
    <source>
        <strain evidence="1 2">DSM 14916</strain>
    </source>
</reference>
<dbReference type="AlphaFoldDB" id="A0A1M6MN66"/>
<accession>A0A1M6MN66</accession>
<sequence>MPLDLSIPERTATTCRAAMRFCARNRWAPLAEMPIPCGRRLDIMALTPEGCLFAIEVKSGPRDFLSDSKWHEYRDWCDRLYFAVDCDFPQELIPEEIGLIVSDGFDAVMVRDTEHRALAGARRKSLMHRYAVLAAGRLAAACDPVGAQEMRAALLCE</sequence>
<evidence type="ECO:0000313" key="2">
    <source>
        <dbReference type="Proteomes" id="UP000184387"/>
    </source>
</evidence>
<dbReference type="OrthoDB" id="5194526at2"/>